<dbReference type="KEGG" id="zma:100277760"/>
<reference evidence="3" key="3">
    <citation type="submission" date="2021-05" db="UniProtKB">
        <authorList>
            <consortium name="EnsemblPlants"/>
        </authorList>
    </citation>
    <scope>IDENTIFICATION</scope>
    <source>
        <strain evidence="3">cv. B73</strain>
    </source>
</reference>
<organism evidence="3 4">
    <name type="scientific">Zea mays</name>
    <name type="common">Maize</name>
    <dbReference type="NCBI Taxonomy" id="4577"/>
    <lineage>
        <taxon>Eukaryota</taxon>
        <taxon>Viridiplantae</taxon>
        <taxon>Streptophyta</taxon>
        <taxon>Embryophyta</taxon>
        <taxon>Tracheophyta</taxon>
        <taxon>Spermatophyta</taxon>
        <taxon>Magnoliopsida</taxon>
        <taxon>Liliopsida</taxon>
        <taxon>Poales</taxon>
        <taxon>Poaceae</taxon>
        <taxon>PACMAD clade</taxon>
        <taxon>Panicoideae</taxon>
        <taxon>Andropogonodae</taxon>
        <taxon>Andropogoneae</taxon>
        <taxon>Tripsacinae</taxon>
        <taxon>Zea</taxon>
    </lineage>
</organism>
<keyword evidence="2" id="KW-1133">Transmembrane helix</keyword>
<evidence type="ECO:0000313" key="3">
    <source>
        <dbReference type="EnsemblPlants" id="Zm00001eb277690_P001"/>
    </source>
</evidence>
<keyword evidence="4" id="KW-1185">Reference proteome</keyword>
<feature type="compositionally biased region" description="Basic and acidic residues" evidence="1">
    <location>
        <begin position="1"/>
        <end position="12"/>
    </location>
</feature>
<dbReference type="GeneID" id="100277760"/>
<dbReference type="RefSeq" id="NP_001144719.2">
    <property type="nucleotide sequence ID" value="NM_001151247.2"/>
</dbReference>
<sequence length="237" mass="26098">MQSRGSRDRMEEPQPACRSFSLPTTARSAANPLHAFPAEKERDTRHIILLLYYTATATAHPPPPPVQVRIWNLHARVVVVVVAQHPELLRPGGGSVVAYSNDDDRRRRRRRLVGAAGAEGRLGRAPRQVRGHQRLRLRLRPQRALVAPAAAPRGHAACAVPGRRPAPTTAAAPEAEEGALLLLAMVVTRPRRAVQCSLRTKHLLCSALLLIIMLLNLGFLHSSVHAKESFSVWTMRS</sequence>
<dbReference type="AlphaFoldDB" id="A0A804PWI9"/>
<accession>A0A804PWI9</accession>
<evidence type="ECO:0000313" key="4">
    <source>
        <dbReference type="Proteomes" id="UP000007305"/>
    </source>
</evidence>
<feature type="transmembrane region" description="Helical" evidence="2">
    <location>
        <begin position="202"/>
        <end position="220"/>
    </location>
</feature>
<keyword evidence="2" id="KW-0472">Membrane</keyword>
<dbReference type="Gramene" id="Zm00001eb277690_T001">
    <property type="protein sequence ID" value="Zm00001eb277690_P001"/>
    <property type="gene ID" value="Zm00001eb277690"/>
</dbReference>
<name>A0A804PWI9_MAIZE</name>
<dbReference type="EnsemblPlants" id="Zm00001eb277690_T001">
    <property type="protein sequence ID" value="Zm00001eb277690_P001"/>
    <property type="gene ID" value="Zm00001eb277690"/>
</dbReference>
<keyword evidence="2" id="KW-0812">Transmembrane</keyword>
<proteinExistence type="predicted"/>
<gene>
    <name evidence="3" type="primary">LOC100277760</name>
</gene>
<evidence type="ECO:0000256" key="2">
    <source>
        <dbReference type="SAM" id="Phobius"/>
    </source>
</evidence>
<feature type="region of interest" description="Disordered" evidence="1">
    <location>
        <begin position="1"/>
        <end position="24"/>
    </location>
</feature>
<protein>
    <submittedName>
        <fullName evidence="3">Uncharacterized protein</fullName>
    </submittedName>
</protein>
<dbReference type="InParanoid" id="A0A804PWI9"/>
<reference evidence="3" key="2">
    <citation type="submission" date="2019-07" db="EMBL/GenBank/DDBJ databases">
        <authorList>
            <person name="Seetharam A."/>
            <person name="Woodhouse M."/>
            <person name="Cannon E."/>
        </authorList>
    </citation>
    <scope>NUCLEOTIDE SEQUENCE [LARGE SCALE GENOMIC DNA]</scope>
    <source>
        <strain evidence="3">cv. B73</strain>
    </source>
</reference>
<dbReference type="Proteomes" id="UP000007305">
    <property type="component" value="Chromosome 6"/>
</dbReference>
<evidence type="ECO:0000256" key="1">
    <source>
        <dbReference type="SAM" id="MobiDB-lite"/>
    </source>
</evidence>
<reference evidence="4" key="1">
    <citation type="journal article" date="2009" name="Science">
        <title>The B73 maize genome: complexity, diversity, and dynamics.</title>
        <authorList>
            <person name="Schnable P.S."/>
            <person name="Ware D."/>
            <person name="Fulton R.S."/>
            <person name="Stein J.C."/>
            <person name="Wei F."/>
            <person name="Pasternak S."/>
            <person name="Liang C."/>
            <person name="Zhang J."/>
            <person name="Fulton L."/>
            <person name="Graves T.A."/>
            <person name="Minx P."/>
            <person name="Reily A.D."/>
            <person name="Courtney L."/>
            <person name="Kruchowski S.S."/>
            <person name="Tomlinson C."/>
            <person name="Strong C."/>
            <person name="Delehaunty K."/>
            <person name="Fronick C."/>
            <person name="Courtney B."/>
            <person name="Rock S.M."/>
            <person name="Belter E."/>
            <person name="Du F."/>
            <person name="Kim K."/>
            <person name="Abbott R.M."/>
            <person name="Cotton M."/>
            <person name="Levy A."/>
            <person name="Marchetto P."/>
            <person name="Ochoa K."/>
            <person name="Jackson S.M."/>
            <person name="Gillam B."/>
            <person name="Chen W."/>
            <person name="Yan L."/>
            <person name="Higginbotham J."/>
            <person name="Cardenas M."/>
            <person name="Waligorski J."/>
            <person name="Applebaum E."/>
            <person name="Phelps L."/>
            <person name="Falcone J."/>
            <person name="Kanchi K."/>
            <person name="Thane T."/>
            <person name="Scimone A."/>
            <person name="Thane N."/>
            <person name="Henke J."/>
            <person name="Wang T."/>
            <person name="Ruppert J."/>
            <person name="Shah N."/>
            <person name="Rotter K."/>
            <person name="Hodges J."/>
            <person name="Ingenthron E."/>
            <person name="Cordes M."/>
            <person name="Kohlberg S."/>
            <person name="Sgro J."/>
            <person name="Delgado B."/>
            <person name="Mead K."/>
            <person name="Chinwalla A."/>
            <person name="Leonard S."/>
            <person name="Crouse K."/>
            <person name="Collura K."/>
            <person name="Kudrna D."/>
            <person name="Currie J."/>
            <person name="He R."/>
            <person name="Angelova A."/>
            <person name="Rajasekar S."/>
            <person name="Mueller T."/>
            <person name="Lomeli R."/>
            <person name="Scara G."/>
            <person name="Ko A."/>
            <person name="Delaney K."/>
            <person name="Wissotski M."/>
            <person name="Lopez G."/>
            <person name="Campos D."/>
            <person name="Braidotti M."/>
            <person name="Ashley E."/>
            <person name="Golser W."/>
            <person name="Kim H."/>
            <person name="Lee S."/>
            <person name="Lin J."/>
            <person name="Dujmic Z."/>
            <person name="Kim W."/>
            <person name="Talag J."/>
            <person name="Zuccolo A."/>
            <person name="Fan C."/>
            <person name="Sebastian A."/>
            <person name="Kramer M."/>
            <person name="Spiegel L."/>
            <person name="Nascimento L."/>
            <person name="Zutavern T."/>
            <person name="Miller B."/>
            <person name="Ambroise C."/>
            <person name="Muller S."/>
            <person name="Spooner W."/>
            <person name="Narechania A."/>
            <person name="Ren L."/>
            <person name="Wei S."/>
            <person name="Kumari S."/>
            <person name="Faga B."/>
            <person name="Levy M.J."/>
            <person name="McMahan L."/>
            <person name="Van Buren P."/>
            <person name="Vaughn M.W."/>
            <person name="Ying K."/>
            <person name="Yeh C.-T."/>
            <person name="Emrich S.J."/>
            <person name="Jia Y."/>
            <person name="Kalyanaraman A."/>
            <person name="Hsia A.-P."/>
            <person name="Barbazuk W.B."/>
            <person name="Baucom R.S."/>
            <person name="Brutnell T.P."/>
            <person name="Carpita N.C."/>
            <person name="Chaparro C."/>
            <person name="Chia J.-M."/>
            <person name="Deragon J.-M."/>
            <person name="Estill J.C."/>
            <person name="Fu Y."/>
            <person name="Jeddeloh J.A."/>
            <person name="Han Y."/>
            <person name="Lee H."/>
            <person name="Li P."/>
            <person name="Lisch D.R."/>
            <person name="Liu S."/>
            <person name="Liu Z."/>
            <person name="Nagel D.H."/>
            <person name="McCann M.C."/>
            <person name="SanMiguel P."/>
            <person name="Myers A.M."/>
            <person name="Nettleton D."/>
            <person name="Nguyen J."/>
            <person name="Penning B.W."/>
            <person name="Ponnala L."/>
            <person name="Schneider K.L."/>
            <person name="Schwartz D.C."/>
            <person name="Sharma A."/>
            <person name="Soderlund C."/>
            <person name="Springer N.M."/>
            <person name="Sun Q."/>
            <person name="Wang H."/>
            <person name="Waterman M."/>
            <person name="Westerman R."/>
            <person name="Wolfgruber T.K."/>
            <person name="Yang L."/>
            <person name="Yu Y."/>
            <person name="Zhang L."/>
            <person name="Zhou S."/>
            <person name="Zhu Q."/>
            <person name="Bennetzen J.L."/>
            <person name="Dawe R.K."/>
            <person name="Jiang J."/>
            <person name="Jiang N."/>
            <person name="Presting G.G."/>
            <person name="Wessler S.R."/>
            <person name="Aluru S."/>
            <person name="Martienssen R.A."/>
            <person name="Clifton S.W."/>
            <person name="McCombie W.R."/>
            <person name="Wing R.A."/>
            <person name="Wilson R.K."/>
        </authorList>
    </citation>
    <scope>NUCLEOTIDE SEQUENCE [LARGE SCALE GENOMIC DNA]</scope>
    <source>
        <strain evidence="4">cv. B73</strain>
    </source>
</reference>